<protein>
    <recommendedName>
        <fullName evidence="3">Pathogen-related protein</fullName>
    </recommendedName>
</protein>
<evidence type="ECO:0008006" key="3">
    <source>
        <dbReference type="Google" id="ProtNLM"/>
    </source>
</evidence>
<evidence type="ECO:0000313" key="2">
    <source>
        <dbReference type="Proteomes" id="UP001472677"/>
    </source>
</evidence>
<proteinExistence type="predicted"/>
<evidence type="ECO:0000313" key="1">
    <source>
        <dbReference type="EMBL" id="KAK8554395.1"/>
    </source>
</evidence>
<organism evidence="1 2">
    <name type="scientific">Hibiscus sabdariffa</name>
    <name type="common">roselle</name>
    <dbReference type="NCBI Taxonomy" id="183260"/>
    <lineage>
        <taxon>Eukaryota</taxon>
        <taxon>Viridiplantae</taxon>
        <taxon>Streptophyta</taxon>
        <taxon>Embryophyta</taxon>
        <taxon>Tracheophyta</taxon>
        <taxon>Spermatophyta</taxon>
        <taxon>Magnoliopsida</taxon>
        <taxon>eudicotyledons</taxon>
        <taxon>Gunneridae</taxon>
        <taxon>Pentapetalae</taxon>
        <taxon>rosids</taxon>
        <taxon>malvids</taxon>
        <taxon>Malvales</taxon>
        <taxon>Malvaceae</taxon>
        <taxon>Malvoideae</taxon>
        <taxon>Hibiscus</taxon>
    </lineage>
</organism>
<dbReference type="EMBL" id="JBBPBM010000019">
    <property type="protein sequence ID" value="KAK8554395.1"/>
    <property type="molecule type" value="Genomic_DNA"/>
</dbReference>
<accession>A0ABR2E8P5</accession>
<dbReference type="SUPFAM" id="SSF54427">
    <property type="entry name" value="NTF2-like"/>
    <property type="match status" value="1"/>
</dbReference>
<dbReference type="PANTHER" id="PTHR31723:SF8">
    <property type="entry name" value="PATHOGEN-RELATED PROTEIN"/>
    <property type="match status" value="1"/>
</dbReference>
<keyword evidence="2" id="KW-1185">Reference proteome</keyword>
<comment type="caution">
    <text evidence="1">The sequence shown here is derived from an EMBL/GenBank/DDBJ whole genome shotgun (WGS) entry which is preliminary data.</text>
</comment>
<dbReference type="Gene3D" id="3.10.450.50">
    <property type="match status" value="1"/>
</dbReference>
<reference evidence="1 2" key="1">
    <citation type="journal article" date="2024" name="G3 (Bethesda)">
        <title>Genome assembly of Hibiscus sabdariffa L. provides insights into metabolisms of medicinal natural products.</title>
        <authorList>
            <person name="Kim T."/>
        </authorList>
    </citation>
    <scope>NUCLEOTIDE SEQUENCE [LARGE SCALE GENOMIC DNA]</scope>
    <source>
        <strain evidence="1">TK-2024</strain>
        <tissue evidence="1">Old leaves</tissue>
    </source>
</reference>
<dbReference type="Proteomes" id="UP001472677">
    <property type="component" value="Unassembled WGS sequence"/>
</dbReference>
<name>A0ABR2E8P5_9ROSI</name>
<dbReference type="PANTHER" id="PTHR31723">
    <property type="entry name" value="PATHOGENESIS-RELATED FAMILY PROTEIN"/>
    <property type="match status" value="1"/>
</dbReference>
<sequence>MASSSSDEQQDKYRSYLHGEGENNTKWKFGATPNYDTVNKLFEEGRTKIWPPGSLEEKVQNLVKTWEMEMFHKLSSCDYKSVKLDTYTTSVNGRKPLTIEEKRQIGGGYNNFMQTSLPEELRGYDPAQETADTSHLAFTRAFPRGFALEVIQVYSGPPLIVYKFRHWGYMEGPFKGHAPTGELVEIFGISIVEVDEEMKILKKEFFFDRGELLGGLMKGAKLSGGTDQVALNCPFLSNTG</sequence>
<dbReference type="InterPro" id="IPR032710">
    <property type="entry name" value="NTF2-like_dom_sf"/>
</dbReference>
<gene>
    <name evidence="1" type="ORF">V6N12_031359</name>
</gene>
<dbReference type="InterPro" id="IPR053218">
    <property type="entry name" value="Pathogen-related_defense"/>
</dbReference>